<evidence type="ECO:0000256" key="4">
    <source>
        <dbReference type="ARBA" id="ARBA00004496"/>
    </source>
</evidence>
<evidence type="ECO:0000256" key="8">
    <source>
        <dbReference type="ARBA" id="ARBA00022723"/>
    </source>
</evidence>
<dbReference type="EMBL" id="CAEZTZ010000009">
    <property type="protein sequence ID" value="CAB4578826.1"/>
    <property type="molecule type" value="Genomic_DNA"/>
</dbReference>
<evidence type="ECO:0000256" key="5">
    <source>
        <dbReference type="ARBA" id="ARBA00012180"/>
    </source>
</evidence>
<comment type="catalytic activity">
    <reaction evidence="1">
        <text>Endonucleolytic cleavage to 5'-phosphomonoester.</text>
        <dbReference type="EC" id="3.1.26.4"/>
    </reaction>
</comment>
<evidence type="ECO:0000313" key="12">
    <source>
        <dbReference type="EMBL" id="CAB4578826.1"/>
    </source>
</evidence>
<evidence type="ECO:0000259" key="11">
    <source>
        <dbReference type="PROSITE" id="PS51975"/>
    </source>
</evidence>
<sequence>MPSDPTLDLERELLAKGSGVVVGVDEVGRGAVAGPVVVGVAVIRMATDFPVGLRDSKLIAASKREKLMQPVADWVDAIATGEATAAEIDEFGIISALARAAERAFATLAIDGHDLSGASVILDGSHNWLKASLLPPVDIMVRTKADRDCAVVAAASVWAKVYRDRLMVESAGDNDTYGWASNKGYGSEGHFTAIRAHGATDFHRRTWLSSVLAEAPKE</sequence>
<comment type="cofactor">
    <cofactor evidence="3">
        <name>Mg(2+)</name>
        <dbReference type="ChEBI" id="CHEBI:18420"/>
    </cofactor>
</comment>
<reference evidence="12" key="1">
    <citation type="submission" date="2020-05" db="EMBL/GenBank/DDBJ databases">
        <authorList>
            <person name="Chiriac C."/>
            <person name="Salcher M."/>
            <person name="Ghai R."/>
            <person name="Kavagutti S V."/>
        </authorList>
    </citation>
    <scope>NUCLEOTIDE SEQUENCE</scope>
</reference>
<keyword evidence="10" id="KW-0378">Hydrolase</keyword>
<dbReference type="InterPro" id="IPR024567">
    <property type="entry name" value="RNase_HII/HIII_dom"/>
</dbReference>
<comment type="cofactor">
    <cofactor evidence="2">
        <name>Mn(2+)</name>
        <dbReference type="ChEBI" id="CHEBI:29035"/>
    </cofactor>
</comment>
<dbReference type="GO" id="GO:0005737">
    <property type="term" value="C:cytoplasm"/>
    <property type="evidence" value="ECO:0007669"/>
    <property type="project" value="UniProtKB-SubCell"/>
</dbReference>
<dbReference type="PANTHER" id="PTHR10954:SF18">
    <property type="entry name" value="RIBONUCLEASE HII"/>
    <property type="match status" value="1"/>
</dbReference>
<dbReference type="Gene3D" id="3.30.420.10">
    <property type="entry name" value="Ribonuclease H-like superfamily/Ribonuclease H"/>
    <property type="match status" value="1"/>
</dbReference>
<dbReference type="PANTHER" id="PTHR10954">
    <property type="entry name" value="RIBONUCLEASE H2 SUBUNIT A"/>
    <property type="match status" value="1"/>
</dbReference>
<dbReference type="AlphaFoldDB" id="A0A6J6ERV0"/>
<feature type="domain" description="RNase H type-2" evidence="11">
    <location>
        <begin position="19"/>
        <end position="218"/>
    </location>
</feature>
<dbReference type="SUPFAM" id="SSF53098">
    <property type="entry name" value="Ribonuclease H-like"/>
    <property type="match status" value="1"/>
</dbReference>
<dbReference type="GO" id="GO:0032299">
    <property type="term" value="C:ribonuclease H2 complex"/>
    <property type="evidence" value="ECO:0007669"/>
    <property type="project" value="TreeGrafter"/>
</dbReference>
<evidence type="ECO:0000256" key="1">
    <source>
        <dbReference type="ARBA" id="ARBA00000077"/>
    </source>
</evidence>
<keyword evidence="9" id="KW-0255">Endonuclease</keyword>
<dbReference type="GO" id="GO:0006298">
    <property type="term" value="P:mismatch repair"/>
    <property type="evidence" value="ECO:0007669"/>
    <property type="project" value="TreeGrafter"/>
</dbReference>
<evidence type="ECO:0000256" key="3">
    <source>
        <dbReference type="ARBA" id="ARBA00001946"/>
    </source>
</evidence>
<evidence type="ECO:0000256" key="2">
    <source>
        <dbReference type="ARBA" id="ARBA00001936"/>
    </source>
</evidence>
<name>A0A6J6ERV0_9ZZZZ</name>
<comment type="subcellular location">
    <subcellularLocation>
        <location evidence="4">Cytoplasm</location>
    </subcellularLocation>
</comment>
<dbReference type="Pfam" id="PF01351">
    <property type="entry name" value="RNase_HII"/>
    <property type="match status" value="1"/>
</dbReference>
<dbReference type="InterPro" id="IPR012337">
    <property type="entry name" value="RNaseH-like_sf"/>
</dbReference>
<dbReference type="InterPro" id="IPR036397">
    <property type="entry name" value="RNaseH_sf"/>
</dbReference>
<accession>A0A6J6ERV0</accession>
<evidence type="ECO:0000256" key="7">
    <source>
        <dbReference type="ARBA" id="ARBA00022722"/>
    </source>
</evidence>
<dbReference type="InterPro" id="IPR001352">
    <property type="entry name" value="RNase_HII/HIII"/>
</dbReference>
<dbReference type="GO" id="GO:0003723">
    <property type="term" value="F:RNA binding"/>
    <property type="evidence" value="ECO:0007669"/>
    <property type="project" value="InterPro"/>
</dbReference>
<gene>
    <name evidence="12" type="ORF">UFOPK1767_00152</name>
</gene>
<dbReference type="EC" id="3.1.26.4" evidence="5"/>
<keyword evidence="6" id="KW-0963">Cytoplasm</keyword>
<evidence type="ECO:0000256" key="6">
    <source>
        <dbReference type="ARBA" id="ARBA00022490"/>
    </source>
</evidence>
<keyword evidence="7" id="KW-0540">Nuclease</keyword>
<keyword evidence="8" id="KW-0479">Metal-binding</keyword>
<organism evidence="12">
    <name type="scientific">freshwater metagenome</name>
    <dbReference type="NCBI Taxonomy" id="449393"/>
    <lineage>
        <taxon>unclassified sequences</taxon>
        <taxon>metagenomes</taxon>
        <taxon>ecological metagenomes</taxon>
    </lineage>
</organism>
<dbReference type="GO" id="GO:0043137">
    <property type="term" value="P:DNA replication, removal of RNA primer"/>
    <property type="evidence" value="ECO:0007669"/>
    <property type="project" value="TreeGrafter"/>
</dbReference>
<dbReference type="PROSITE" id="PS51975">
    <property type="entry name" value="RNASE_H_2"/>
    <property type="match status" value="1"/>
</dbReference>
<dbReference type="GO" id="GO:0004523">
    <property type="term" value="F:RNA-DNA hybrid ribonuclease activity"/>
    <property type="evidence" value="ECO:0007669"/>
    <property type="project" value="UniProtKB-EC"/>
</dbReference>
<evidence type="ECO:0000256" key="9">
    <source>
        <dbReference type="ARBA" id="ARBA00022759"/>
    </source>
</evidence>
<dbReference type="NCBIfam" id="NF000595">
    <property type="entry name" value="PRK00015.1-3"/>
    <property type="match status" value="1"/>
</dbReference>
<protein>
    <recommendedName>
        <fullName evidence="5">ribonuclease H</fullName>
        <ecNumber evidence="5">3.1.26.4</ecNumber>
    </recommendedName>
</protein>
<dbReference type="GO" id="GO:0046872">
    <property type="term" value="F:metal ion binding"/>
    <property type="evidence" value="ECO:0007669"/>
    <property type="project" value="UniProtKB-KW"/>
</dbReference>
<proteinExistence type="predicted"/>
<evidence type="ECO:0000256" key="10">
    <source>
        <dbReference type="ARBA" id="ARBA00022801"/>
    </source>
</evidence>